<reference evidence="4" key="1">
    <citation type="submission" date="2021-01" db="EMBL/GenBank/DDBJ databases">
        <authorList>
            <person name="Corre E."/>
            <person name="Pelletier E."/>
            <person name="Niang G."/>
            <person name="Scheremetjew M."/>
            <person name="Finn R."/>
            <person name="Kale V."/>
            <person name="Holt S."/>
            <person name="Cochrane G."/>
            <person name="Meng A."/>
            <person name="Brown T."/>
            <person name="Cohen L."/>
        </authorList>
    </citation>
    <scope>NUCLEOTIDE SEQUENCE</scope>
    <source>
        <strain evidence="4">CCMP 2712</strain>
    </source>
</reference>
<dbReference type="PROSITE" id="PS50125">
    <property type="entry name" value="GUANYLATE_CYCLASE_2"/>
    <property type="match status" value="1"/>
</dbReference>
<keyword evidence="2" id="KW-0472">Membrane</keyword>
<dbReference type="InterPro" id="IPR001054">
    <property type="entry name" value="A/G_cyclase"/>
</dbReference>
<sequence length="885" mass="99177">MSTLVDSSGAKGFQKAPYRQRRKSKTSLTVNVSCSCLANVHPDAMKMPTNVRTPEPIPEWSVRAKARWRKAIWYVTQEAKKKRALRSSILKRSFKLCQSQSPPTPSIVSVFRRRSSFSTKSPAKGYFKGRKNSAVLLQNVKEAKSGQLFLSSASDISPAHKEAMEASVSSSSFSMNRLRHFYMTDVCEEIPSVLNSSMYILACWGATCFVTFVPDLHQFFYAGSSSLLTQMVQSCWILFALDFIMRSLCQDKFVGSMYFILDAISIISLLPDVIGHELSGFLLYFPLRIMVLARSWQTARAGSHMASFLGLYIDRTRSDSSFPLNVLGVRWETQDESKIDHELDRSIVKRCCATVGCLVLLLCLQAAMVPPMEKRLTQDLRMLGTSFYYGANANVKNRAFAPIVSSYLQEYSRANLEVVYLELAGVKVYGDKTRIESLRMYPAEGVQTCLVDEKLGKCCVHLDQRELARSSAGFRLLTAFVVTFVLFFSSWSLAGLLRRKIIRPLDNIASKIRKMVDDPLQPLSCDRHTQPQMKKIEYGLFSLARLLQLGFGEAGARVISRTLASGTISALDTNKPGSIVNAFFGFCDIRNFTSLTEVLQADVVKLVNGVARRLHDSVVEFHGDPNKNIGDAFLVVWKPKKGIETIQDVADAALKSYIQCMLEIARDTKLNAQISRPAVQERMPGFTIRMGFGLHFGWAVECVIGSKHKVDVSYLSPDVNMSSRLEAATKQYGVSILMSGDVVGLLSTDAQRLCRRVDRVTVKGSKSPIDLYTFDEPTLVSQGGTVPDDVDFSSIRSNQSFFSVVRPRTTSEFRKEFEQAISLYLGGIDGSLADWEEAQVRLDRCLEMEPFDGPTRAIKTYIEEASVIPKEMRKRWKGYRALEEK</sequence>
<proteinExistence type="predicted"/>
<feature type="domain" description="Guanylate cyclase" evidence="3">
    <location>
        <begin position="583"/>
        <end position="726"/>
    </location>
</feature>
<feature type="transmembrane region" description="Helical" evidence="2">
    <location>
        <begin position="347"/>
        <end position="368"/>
    </location>
</feature>
<dbReference type="EMBL" id="HBKN01020559">
    <property type="protein sequence ID" value="CAE2301328.1"/>
    <property type="molecule type" value="Transcribed_RNA"/>
</dbReference>
<evidence type="ECO:0000256" key="1">
    <source>
        <dbReference type="SAM" id="MobiDB-lite"/>
    </source>
</evidence>
<organism evidence="4">
    <name type="scientific">Guillardia theta</name>
    <name type="common">Cryptophyte</name>
    <name type="synonym">Cryptomonas phi</name>
    <dbReference type="NCBI Taxonomy" id="55529"/>
    <lineage>
        <taxon>Eukaryota</taxon>
        <taxon>Cryptophyceae</taxon>
        <taxon>Pyrenomonadales</taxon>
        <taxon>Geminigeraceae</taxon>
        <taxon>Guillardia</taxon>
    </lineage>
</organism>
<evidence type="ECO:0000313" key="4">
    <source>
        <dbReference type="EMBL" id="CAE2301328.1"/>
    </source>
</evidence>
<feature type="transmembrane region" description="Helical" evidence="2">
    <location>
        <begin position="193"/>
        <end position="213"/>
    </location>
</feature>
<protein>
    <recommendedName>
        <fullName evidence="3">Guanylate cyclase domain-containing protein</fullName>
    </recommendedName>
</protein>
<dbReference type="SUPFAM" id="SSF55073">
    <property type="entry name" value="Nucleotide cyclase"/>
    <property type="match status" value="1"/>
</dbReference>
<dbReference type="Pfam" id="PF00211">
    <property type="entry name" value="Guanylate_cyc"/>
    <property type="match status" value="1"/>
</dbReference>
<evidence type="ECO:0000256" key="2">
    <source>
        <dbReference type="SAM" id="Phobius"/>
    </source>
</evidence>
<keyword evidence="2" id="KW-0812">Transmembrane</keyword>
<accession>A0A7S4NPZ2</accession>
<evidence type="ECO:0000259" key="3">
    <source>
        <dbReference type="PROSITE" id="PS50125"/>
    </source>
</evidence>
<dbReference type="PANTHER" id="PTHR43336">
    <property type="entry name" value="OXYGEN SENSOR HISTIDINE KINASE RESPONSE REGULATOR DEVS/DOSS"/>
    <property type="match status" value="1"/>
</dbReference>
<dbReference type="SMART" id="SM00044">
    <property type="entry name" value="CYCc"/>
    <property type="match status" value="1"/>
</dbReference>
<feature type="transmembrane region" description="Helical" evidence="2">
    <location>
        <begin position="253"/>
        <end position="274"/>
    </location>
</feature>
<dbReference type="GO" id="GO:0009190">
    <property type="term" value="P:cyclic nucleotide biosynthetic process"/>
    <property type="evidence" value="ECO:0007669"/>
    <property type="project" value="InterPro"/>
</dbReference>
<dbReference type="Gene3D" id="3.30.70.1230">
    <property type="entry name" value="Nucleotide cyclase"/>
    <property type="match status" value="1"/>
</dbReference>
<feature type="transmembrane region" description="Helical" evidence="2">
    <location>
        <begin position="476"/>
        <end position="497"/>
    </location>
</feature>
<dbReference type="PANTHER" id="PTHR43336:SF3">
    <property type="entry name" value="GUANYLATE CYCLASE DOMAIN-CONTAINING PROTEIN"/>
    <property type="match status" value="1"/>
</dbReference>
<keyword evidence="2" id="KW-1133">Transmembrane helix</keyword>
<name>A0A7S4NPZ2_GUITH</name>
<feature type="transmembrane region" description="Helical" evidence="2">
    <location>
        <begin position="219"/>
        <end position="241"/>
    </location>
</feature>
<feature type="region of interest" description="Disordered" evidence="1">
    <location>
        <begin position="1"/>
        <end position="24"/>
    </location>
</feature>
<dbReference type="InterPro" id="IPR029787">
    <property type="entry name" value="Nucleotide_cyclase"/>
</dbReference>
<dbReference type="CDD" id="cd07302">
    <property type="entry name" value="CHD"/>
    <property type="match status" value="1"/>
</dbReference>
<dbReference type="AlphaFoldDB" id="A0A7S4NPZ2"/>
<gene>
    <name evidence="4" type="ORF">GTHE00462_LOCUS16142</name>
</gene>
<dbReference type="GO" id="GO:0035556">
    <property type="term" value="P:intracellular signal transduction"/>
    <property type="evidence" value="ECO:0007669"/>
    <property type="project" value="InterPro"/>
</dbReference>